<keyword evidence="5 10" id="KW-0145">Chemotaxis</keyword>
<accession>A0ABU5NAY4</accession>
<keyword evidence="8 10" id="KW-1133">Transmembrane helix</keyword>
<keyword evidence="4" id="KW-1003">Cell membrane</keyword>
<evidence type="ECO:0000256" key="7">
    <source>
        <dbReference type="ARBA" id="ARBA00022779"/>
    </source>
</evidence>
<evidence type="ECO:0000256" key="5">
    <source>
        <dbReference type="ARBA" id="ARBA00022500"/>
    </source>
</evidence>
<comment type="function">
    <text evidence="1 10">Controls the rotational direction of flagella during chemotaxis.</text>
</comment>
<gene>
    <name evidence="11" type="ORF">Megvenef_00292</name>
</gene>
<keyword evidence="7 10" id="KW-0283">Flagellar rotation</keyword>
<dbReference type="EMBL" id="JARJFB010000012">
    <property type="protein sequence ID" value="MEA0970333.1"/>
    <property type="molecule type" value="Genomic_DNA"/>
</dbReference>
<evidence type="ECO:0000313" key="12">
    <source>
        <dbReference type="Proteomes" id="UP001291687"/>
    </source>
</evidence>
<protein>
    <recommendedName>
        <fullName evidence="10">Flagellar protein FliL</fullName>
    </recommendedName>
</protein>
<dbReference type="Proteomes" id="UP001291687">
    <property type="component" value="Unassembled WGS sequence"/>
</dbReference>
<keyword evidence="6 10" id="KW-0812">Transmembrane</keyword>
<keyword evidence="11" id="KW-0966">Cell projection</keyword>
<dbReference type="RefSeq" id="WP_322776235.1">
    <property type="nucleotide sequence ID" value="NZ_JARJFB010000012.1"/>
</dbReference>
<keyword evidence="12" id="KW-1185">Reference proteome</keyword>
<keyword evidence="10" id="KW-0997">Cell inner membrane</keyword>
<dbReference type="InterPro" id="IPR005503">
    <property type="entry name" value="FliL"/>
</dbReference>
<evidence type="ECO:0000256" key="4">
    <source>
        <dbReference type="ARBA" id="ARBA00022475"/>
    </source>
</evidence>
<evidence type="ECO:0000256" key="10">
    <source>
        <dbReference type="RuleBase" id="RU364125"/>
    </source>
</evidence>
<sequence>MNDENEEEPLTPSEAGKFGLSAEKKKKLQRILLIVAPIVLTIVGAIFFFFFVIKGPKPPEEGEVKQPKGKEHVQLDSNTYLDVDPITVGLSGAGAKREYLRMDITMRLGTEEESVAVLAKMPIIKDTLITFLRTLRSTDFNSSNSTLYLKEEISKRINKITAPIVVKEVLFQEITVN</sequence>
<evidence type="ECO:0000256" key="1">
    <source>
        <dbReference type="ARBA" id="ARBA00002254"/>
    </source>
</evidence>
<dbReference type="PANTHER" id="PTHR35091">
    <property type="entry name" value="FLAGELLAR PROTEIN FLIL"/>
    <property type="match status" value="1"/>
</dbReference>
<evidence type="ECO:0000256" key="3">
    <source>
        <dbReference type="ARBA" id="ARBA00008281"/>
    </source>
</evidence>
<keyword evidence="9 10" id="KW-0472">Membrane</keyword>
<reference evidence="11 12" key="1">
    <citation type="submission" date="2023-03" db="EMBL/GenBank/DDBJ databases">
        <title>Host association and intracellularity evolved multiple times independently in the Rickettsiales.</title>
        <authorList>
            <person name="Castelli M."/>
            <person name="Nardi T."/>
            <person name="Gammuto L."/>
            <person name="Bellinzona G."/>
            <person name="Sabaneyeva E."/>
            <person name="Potekhin A."/>
            <person name="Serra V."/>
            <person name="Petroni G."/>
            <person name="Sassera D."/>
        </authorList>
    </citation>
    <scope>NUCLEOTIDE SEQUENCE [LARGE SCALE GENOMIC DNA]</scope>
    <source>
        <strain evidence="11 12">Sr 2-6</strain>
    </source>
</reference>
<feature type="transmembrane region" description="Helical" evidence="10">
    <location>
        <begin position="31"/>
        <end position="53"/>
    </location>
</feature>
<comment type="subcellular location">
    <subcellularLocation>
        <location evidence="10">Cell inner membrane</location>
    </subcellularLocation>
    <subcellularLocation>
        <location evidence="2">Cell membrane</location>
        <topology evidence="2">Single-pass membrane protein</topology>
    </subcellularLocation>
</comment>
<evidence type="ECO:0000256" key="2">
    <source>
        <dbReference type="ARBA" id="ARBA00004162"/>
    </source>
</evidence>
<dbReference type="Pfam" id="PF03748">
    <property type="entry name" value="FliL"/>
    <property type="match status" value="1"/>
</dbReference>
<evidence type="ECO:0000256" key="6">
    <source>
        <dbReference type="ARBA" id="ARBA00022692"/>
    </source>
</evidence>
<evidence type="ECO:0000256" key="8">
    <source>
        <dbReference type="ARBA" id="ARBA00022989"/>
    </source>
</evidence>
<proteinExistence type="inferred from homology"/>
<keyword evidence="11" id="KW-0282">Flagellum</keyword>
<organism evidence="11 12">
    <name type="scientific">Candidatus Megaera venefica</name>
    <dbReference type="NCBI Taxonomy" id="2055910"/>
    <lineage>
        <taxon>Bacteria</taxon>
        <taxon>Pseudomonadati</taxon>
        <taxon>Pseudomonadota</taxon>
        <taxon>Alphaproteobacteria</taxon>
        <taxon>Rickettsiales</taxon>
        <taxon>Rickettsiaceae</taxon>
        <taxon>Candidatus Megaera</taxon>
    </lineage>
</organism>
<evidence type="ECO:0000313" key="11">
    <source>
        <dbReference type="EMBL" id="MEA0970333.1"/>
    </source>
</evidence>
<evidence type="ECO:0000256" key="9">
    <source>
        <dbReference type="ARBA" id="ARBA00023136"/>
    </source>
</evidence>
<name>A0ABU5NAY4_9RICK</name>
<comment type="similarity">
    <text evidence="3 10">Belongs to the FliL family.</text>
</comment>
<dbReference type="PANTHER" id="PTHR35091:SF2">
    <property type="entry name" value="FLAGELLAR PROTEIN FLIL"/>
    <property type="match status" value="1"/>
</dbReference>
<comment type="caution">
    <text evidence="11">The sequence shown here is derived from an EMBL/GenBank/DDBJ whole genome shotgun (WGS) entry which is preliminary data.</text>
</comment>
<keyword evidence="11" id="KW-0969">Cilium</keyword>